<evidence type="ECO:0000256" key="2">
    <source>
        <dbReference type="ARBA" id="ARBA00007069"/>
    </source>
</evidence>
<evidence type="ECO:0000313" key="12">
    <source>
        <dbReference type="EMBL" id="OFW55508.1"/>
    </source>
</evidence>
<protein>
    <recommendedName>
        <fullName evidence="10">Phosphate transport system permease protein</fullName>
    </recommendedName>
</protein>
<feature type="transmembrane region" description="Helical" evidence="9">
    <location>
        <begin position="107"/>
        <end position="129"/>
    </location>
</feature>
<dbReference type="PANTHER" id="PTHR30425">
    <property type="entry name" value="PHOSPHATE TRANSPORT SYSTEM PERMEASE PROTEIN PST"/>
    <property type="match status" value="1"/>
</dbReference>
<dbReference type="EMBL" id="MELK01000053">
    <property type="protein sequence ID" value="OFW55508.1"/>
    <property type="molecule type" value="Genomic_DNA"/>
</dbReference>
<evidence type="ECO:0000259" key="11">
    <source>
        <dbReference type="PROSITE" id="PS50928"/>
    </source>
</evidence>
<dbReference type="GO" id="GO:0005886">
    <property type="term" value="C:plasma membrane"/>
    <property type="evidence" value="ECO:0007669"/>
    <property type="project" value="UniProtKB-SubCell"/>
</dbReference>
<comment type="similarity">
    <text evidence="2 10">Belongs to the binding-protein-dependent transport system permease family. CysTW subfamily.</text>
</comment>
<feature type="transmembrane region" description="Helical" evidence="9">
    <location>
        <begin position="135"/>
        <end position="159"/>
    </location>
</feature>
<feature type="transmembrane region" description="Helical" evidence="9">
    <location>
        <begin position="60"/>
        <end position="87"/>
    </location>
</feature>
<feature type="transmembrane region" description="Helical" evidence="9">
    <location>
        <begin position="9"/>
        <end position="30"/>
    </location>
</feature>
<sequence>MARERYIKLLLMACASLSFLAILLIFIFILRESMPALTKVGFGNLFTSTDWNPDKGSFGILAFLNGTILTTLGGLIIGAPLGVGTAIFLDQVAPKKMATVIRRGIELLAGIPSVVIGWFGLIILVPFIARITNSSGYGIAAASVVLAVMVLPTITALSVETLRSLPIELKEASLAMGATRWQSIRTVLLPAAREGILVAVILGMGRAIGETMAVQMVIGNSRQFTLSLFKPTATLTSRLVTDMGEAPPGVFRSSLFAMALVLLIFAMLLIFSVRMITRKRKA</sequence>
<feature type="domain" description="ABC transmembrane type-1" evidence="11">
    <location>
        <begin position="64"/>
        <end position="273"/>
    </location>
</feature>
<evidence type="ECO:0000256" key="7">
    <source>
        <dbReference type="ARBA" id="ARBA00022989"/>
    </source>
</evidence>
<dbReference type="InterPro" id="IPR000515">
    <property type="entry name" value="MetI-like"/>
</dbReference>
<dbReference type="InterPro" id="IPR011864">
    <property type="entry name" value="Phosphate_PstC"/>
</dbReference>
<feature type="transmembrane region" description="Helical" evidence="9">
    <location>
        <begin position="255"/>
        <end position="276"/>
    </location>
</feature>
<evidence type="ECO:0000256" key="4">
    <source>
        <dbReference type="ARBA" id="ARBA00022475"/>
    </source>
</evidence>
<organism evidence="12 13">
    <name type="scientific">Candidatus Solincola sediminis</name>
    <dbReference type="NCBI Taxonomy" id="1797199"/>
    <lineage>
        <taxon>Bacteria</taxon>
        <taxon>Bacillati</taxon>
        <taxon>Actinomycetota</taxon>
        <taxon>Candidatus Geothermincolia</taxon>
        <taxon>Candidatus Geothermincolales</taxon>
        <taxon>Candidatus Geothermincolaceae</taxon>
        <taxon>Candidatus Solincola</taxon>
    </lineage>
</organism>
<dbReference type="Proteomes" id="UP000177876">
    <property type="component" value="Unassembled WGS sequence"/>
</dbReference>
<dbReference type="InterPro" id="IPR035906">
    <property type="entry name" value="MetI-like_sf"/>
</dbReference>
<keyword evidence="7 9" id="KW-1133">Transmembrane helix</keyword>
<comment type="function">
    <text evidence="10">Part of the binding-protein-dependent transport system for phosphate; probably responsible for the translocation of the substrate across the membrane.</text>
</comment>
<keyword evidence="5 10" id="KW-0592">Phosphate transport</keyword>
<keyword evidence="4 10" id="KW-1003">Cell membrane</keyword>
<dbReference type="Pfam" id="PF00528">
    <property type="entry name" value="BPD_transp_1"/>
    <property type="match status" value="1"/>
</dbReference>
<reference evidence="12 13" key="1">
    <citation type="journal article" date="2016" name="Nat. Commun.">
        <title>Thousands of microbial genomes shed light on interconnected biogeochemical processes in an aquifer system.</title>
        <authorList>
            <person name="Anantharaman K."/>
            <person name="Brown C.T."/>
            <person name="Hug L.A."/>
            <person name="Sharon I."/>
            <person name="Castelle C.J."/>
            <person name="Probst A.J."/>
            <person name="Thomas B.C."/>
            <person name="Singh A."/>
            <person name="Wilkins M.J."/>
            <person name="Karaoz U."/>
            <person name="Brodie E.L."/>
            <person name="Williams K.H."/>
            <person name="Hubbard S.S."/>
            <person name="Banfield J.F."/>
        </authorList>
    </citation>
    <scope>NUCLEOTIDE SEQUENCE [LARGE SCALE GENOMIC DNA]</scope>
</reference>
<dbReference type="STRING" id="1797197.A2Y75_09315"/>
<dbReference type="CDD" id="cd06261">
    <property type="entry name" value="TM_PBP2"/>
    <property type="match status" value="1"/>
</dbReference>
<dbReference type="PANTHER" id="PTHR30425:SF1">
    <property type="entry name" value="PHOSPHATE TRANSPORT SYSTEM PERMEASE PROTEIN PSTC"/>
    <property type="match status" value="1"/>
</dbReference>
<evidence type="ECO:0000256" key="3">
    <source>
        <dbReference type="ARBA" id="ARBA00022448"/>
    </source>
</evidence>
<comment type="subcellular location">
    <subcellularLocation>
        <location evidence="1 9">Cell membrane</location>
        <topology evidence="1 9">Multi-pass membrane protein</topology>
    </subcellularLocation>
</comment>
<gene>
    <name evidence="12" type="ORF">A2Y75_09315</name>
</gene>
<keyword evidence="8 9" id="KW-0472">Membrane</keyword>
<evidence type="ECO:0000256" key="8">
    <source>
        <dbReference type="ARBA" id="ARBA00023136"/>
    </source>
</evidence>
<dbReference type="SUPFAM" id="SSF161098">
    <property type="entry name" value="MetI-like"/>
    <property type="match status" value="1"/>
</dbReference>
<evidence type="ECO:0000256" key="1">
    <source>
        <dbReference type="ARBA" id="ARBA00004651"/>
    </source>
</evidence>
<evidence type="ECO:0000313" key="13">
    <source>
        <dbReference type="Proteomes" id="UP000177876"/>
    </source>
</evidence>
<dbReference type="Gene3D" id="1.10.3720.10">
    <property type="entry name" value="MetI-like"/>
    <property type="match status" value="1"/>
</dbReference>
<dbReference type="AlphaFoldDB" id="A0A1F2WF90"/>
<evidence type="ECO:0000256" key="6">
    <source>
        <dbReference type="ARBA" id="ARBA00022692"/>
    </source>
</evidence>
<dbReference type="InterPro" id="IPR051124">
    <property type="entry name" value="Phosphate_Transport_Permease"/>
</dbReference>
<dbReference type="NCBIfam" id="TIGR02138">
    <property type="entry name" value="phosphate_pstC"/>
    <property type="match status" value="1"/>
</dbReference>
<dbReference type="PROSITE" id="PS50928">
    <property type="entry name" value="ABC_TM1"/>
    <property type="match status" value="1"/>
</dbReference>
<evidence type="ECO:0000256" key="5">
    <source>
        <dbReference type="ARBA" id="ARBA00022592"/>
    </source>
</evidence>
<evidence type="ECO:0000256" key="9">
    <source>
        <dbReference type="RuleBase" id="RU363032"/>
    </source>
</evidence>
<keyword evidence="6 9" id="KW-0812">Transmembrane</keyword>
<proteinExistence type="inferred from homology"/>
<comment type="caution">
    <text evidence="12">The sequence shown here is derived from an EMBL/GenBank/DDBJ whole genome shotgun (WGS) entry which is preliminary data.</text>
</comment>
<keyword evidence="3 9" id="KW-0813">Transport</keyword>
<dbReference type="GO" id="GO:0005315">
    <property type="term" value="F:phosphate transmembrane transporter activity"/>
    <property type="evidence" value="ECO:0007669"/>
    <property type="project" value="InterPro"/>
</dbReference>
<accession>A0A1F2WF90</accession>
<name>A0A1F2WF90_9ACTN</name>
<evidence type="ECO:0000256" key="10">
    <source>
        <dbReference type="RuleBase" id="RU363054"/>
    </source>
</evidence>
<feature type="transmembrane region" description="Helical" evidence="9">
    <location>
        <begin position="195"/>
        <end position="218"/>
    </location>
</feature>
<dbReference type="GO" id="GO:0006817">
    <property type="term" value="P:phosphate ion transport"/>
    <property type="evidence" value="ECO:0007669"/>
    <property type="project" value="UniProtKB-KW"/>
</dbReference>